<evidence type="ECO:0000313" key="2">
    <source>
        <dbReference type="Proteomes" id="UP000036410"/>
    </source>
</evidence>
<sequence length="40" mass="4607">MLSNGMYDENYEFNEGITEEGASVSYEEREHMLVITTICT</sequence>
<protein>
    <submittedName>
        <fullName evidence="1">Uncharacterized protein</fullName>
    </submittedName>
</protein>
<dbReference type="EMBL" id="CP010586">
    <property type="protein sequence ID" value="AKP77912.1"/>
    <property type="molecule type" value="Genomic_DNA"/>
</dbReference>
<dbReference type="AlphaFoldDB" id="A0A806TIC8"/>
<evidence type="ECO:0000313" key="1">
    <source>
        <dbReference type="EMBL" id="AKP77912.1"/>
    </source>
</evidence>
<organism evidence="1 2">
    <name type="scientific">Priestia megaterium Q3</name>
    <dbReference type="NCBI Taxonomy" id="1452722"/>
    <lineage>
        <taxon>Bacteria</taxon>
        <taxon>Bacillati</taxon>
        <taxon>Bacillota</taxon>
        <taxon>Bacilli</taxon>
        <taxon>Bacillales</taxon>
        <taxon>Bacillaceae</taxon>
        <taxon>Priestia</taxon>
    </lineage>
</organism>
<gene>
    <name evidence="1" type="ORF">AS52_02951</name>
</gene>
<proteinExistence type="predicted"/>
<reference evidence="1 2" key="1">
    <citation type="submission" date="2015-01" db="EMBL/GenBank/DDBJ databases">
        <title>Genome sequence of bacillus megaterium Q3.</title>
        <authorList>
            <person name="Wang Y."/>
            <person name="Luo K."/>
            <person name="Bai L."/>
            <person name="Luo F."/>
        </authorList>
    </citation>
    <scope>NUCLEOTIDE SEQUENCE [LARGE SCALE GENOMIC DNA]</scope>
    <source>
        <strain evidence="1 2">Q3</strain>
    </source>
</reference>
<accession>A0A806TIC8</accession>
<name>A0A806TIC8_PRIMG</name>
<dbReference type="Proteomes" id="UP000036410">
    <property type="component" value="Chromosome"/>
</dbReference>
<dbReference type="RefSeq" id="WP_255219794.1">
    <property type="nucleotide sequence ID" value="NZ_CP010586.1"/>
</dbReference>